<keyword evidence="4 10" id="KW-0132">Cell division</keyword>
<organism evidence="10 11">
    <name type="scientific">Aromatoleum diolicum</name>
    <dbReference type="NCBI Taxonomy" id="75796"/>
    <lineage>
        <taxon>Bacteria</taxon>
        <taxon>Pseudomonadati</taxon>
        <taxon>Pseudomonadota</taxon>
        <taxon>Betaproteobacteria</taxon>
        <taxon>Rhodocyclales</taxon>
        <taxon>Rhodocyclaceae</taxon>
        <taxon>Aromatoleum</taxon>
    </lineage>
</organism>
<dbReference type="InterPro" id="IPR036192">
    <property type="entry name" value="Cell_div_ZapA-like_sf"/>
</dbReference>
<keyword evidence="5" id="KW-0717">Septation</keyword>
<evidence type="ECO:0000256" key="1">
    <source>
        <dbReference type="ARBA" id="ARBA00004496"/>
    </source>
</evidence>
<name>A0ABX1Q761_9RHOO</name>
<keyword evidence="6" id="KW-0131">Cell cycle</keyword>
<evidence type="ECO:0000313" key="10">
    <source>
        <dbReference type="EMBL" id="NMG73843.1"/>
    </source>
</evidence>
<evidence type="ECO:0000256" key="6">
    <source>
        <dbReference type="ARBA" id="ARBA00023306"/>
    </source>
</evidence>
<dbReference type="PANTHER" id="PTHR34981:SF1">
    <property type="entry name" value="CELL DIVISION PROTEIN ZAPA"/>
    <property type="match status" value="1"/>
</dbReference>
<gene>
    <name evidence="10" type="primary">zapA</name>
    <name evidence="10" type="ORF">GPA25_03630</name>
</gene>
<reference evidence="10 11" key="1">
    <citation type="submission" date="2019-12" db="EMBL/GenBank/DDBJ databases">
        <title>Comparative genomics gives insights into the taxonomy of the Azoarcus-Aromatoleum group and reveals separate origins of nif in the plant-associated Azoarcus and non-plant-associated Aromatoleum sub-groups.</title>
        <authorList>
            <person name="Lafos M."/>
            <person name="Maluk M."/>
            <person name="Batista M."/>
            <person name="Junghare M."/>
            <person name="Carmona M."/>
            <person name="Faoro H."/>
            <person name="Cruz L.M."/>
            <person name="Battistoni F."/>
            <person name="De Souza E."/>
            <person name="Pedrosa F."/>
            <person name="Chen W.-M."/>
            <person name="Poole P.S."/>
            <person name="Dixon R.A."/>
            <person name="James E.K."/>
        </authorList>
    </citation>
    <scope>NUCLEOTIDE SEQUENCE [LARGE SCALE GENOMIC DNA]</scope>
    <source>
        <strain evidence="10 11">22Lin</strain>
    </source>
</reference>
<evidence type="ECO:0000256" key="7">
    <source>
        <dbReference type="ARBA" id="ARBA00024910"/>
    </source>
</evidence>
<dbReference type="InterPro" id="IPR007838">
    <property type="entry name" value="Cell_div_ZapA-like"/>
</dbReference>
<sequence>MQTDTLDITLLGKTYSVACRPEDKEGLLAAVAFLDEKLNSLASRTSSSGEKLAVMTALNISHEFLQFQRSGGFDMQAAKRRIGFVNARIDGVLAQQEKLF</sequence>
<evidence type="ECO:0000256" key="4">
    <source>
        <dbReference type="ARBA" id="ARBA00022618"/>
    </source>
</evidence>
<dbReference type="RefSeq" id="WP_169258995.1">
    <property type="nucleotide sequence ID" value="NZ_WTVQ01000004.1"/>
</dbReference>
<dbReference type="Pfam" id="PF05164">
    <property type="entry name" value="ZapA"/>
    <property type="match status" value="1"/>
</dbReference>
<evidence type="ECO:0000256" key="9">
    <source>
        <dbReference type="ARBA" id="ARBA00033158"/>
    </source>
</evidence>
<dbReference type="Proteomes" id="UP000648984">
    <property type="component" value="Unassembled WGS sequence"/>
</dbReference>
<evidence type="ECO:0000313" key="11">
    <source>
        <dbReference type="Proteomes" id="UP000648984"/>
    </source>
</evidence>
<accession>A0ABX1Q761</accession>
<dbReference type="Gene3D" id="1.20.5.50">
    <property type="match status" value="1"/>
</dbReference>
<keyword evidence="3" id="KW-0963">Cytoplasm</keyword>
<evidence type="ECO:0000256" key="2">
    <source>
        <dbReference type="ARBA" id="ARBA00015195"/>
    </source>
</evidence>
<dbReference type="SUPFAM" id="SSF102829">
    <property type="entry name" value="Cell division protein ZapA-like"/>
    <property type="match status" value="1"/>
</dbReference>
<comment type="function">
    <text evidence="7">Activator of cell division through the inhibition of FtsZ GTPase activity, therefore promoting FtsZ assembly into bundles of protofilaments necessary for the formation of the division Z ring. It is recruited early at mid-cell but it is not essential for cell division.</text>
</comment>
<comment type="subcellular location">
    <subcellularLocation>
        <location evidence="1">Cytoplasm</location>
    </subcellularLocation>
</comment>
<evidence type="ECO:0000256" key="5">
    <source>
        <dbReference type="ARBA" id="ARBA00023210"/>
    </source>
</evidence>
<comment type="subunit">
    <text evidence="8">Homodimer. Interacts with FtsZ.</text>
</comment>
<dbReference type="PANTHER" id="PTHR34981">
    <property type="entry name" value="CELL DIVISION PROTEIN ZAPA"/>
    <property type="match status" value="1"/>
</dbReference>
<evidence type="ECO:0000256" key="8">
    <source>
        <dbReference type="ARBA" id="ARBA00026068"/>
    </source>
</evidence>
<comment type="caution">
    <text evidence="10">The sequence shown here is derived from an EMBL/GenBank/DDBJ whole genome shotgun (WGS) entry which is preliminary data.</text>
</comment>
<dbReference type="EMBL" id="WTVQ01000004">
    <property type="protein sequence ID" value="NMG73843.1"/>
    <property type="molecule type" value="Genomic_DNA"/>
</dbReference>
<dbReference type="Gene3D" id="3.30.160.880">
    <property type="entry name" value="Cell division protein ZapA protomer, N-terminal domain"/>
    <property type="match status" value="1"/>
</dbReference>
<dbReference type="GO" id="GO:0051301">
    <property type="term" value="P:cell division"/>
    <property type="evidence" value="ECO:0007669"/>
    <property type="project" value="UniProtKB-KW"/>
</dbReference>
<dbReference type="InterPro" id="IPR042233">
    <property type="entry name" value="Cell_div_ZapA_N"/>
</dbReference>
<keyword evidence="11" id="KW-1185">Reference proteome</keyword>
<evidence type="ECO:0000256" key="3">
    <source>
        <dbReference type="ARBA" id="ARBA00022490"/>
    </source>
</evidence>
<protein>
    <recommendedName>
        <fullName evidence="2">Cell division protein ZapA</fullName>
    </recommendedName>
    <alternativeName>
        <fullName evidence="9">Z ring-associated protein ZapA</fullName>
    </alternativeName>
</protein>
<proteinExistence type="predicted"/>